<evidence type="ECO:0000256" key="5">
    <source>
        <dbReference type="PROSITE-ProRule" id="PRU01240"/>
    </source>
</evidence>
<evidence type="ECO:0000313" key="9">
    <source>
        <dbReference type="Proteomes" id="UP001501231"/>
    </source>
</evidence>
<dbReference type="EMBL" id="BAAARW010000012">
    <property type="protein sequence ID" value="GAA2419639.1"/>
    <property type="molecule type" value="Genomic_DNA"/>
</dbReference>
<dbReference type="InterPro" id="IPR013783">
    <property type="entry name" value="Ig-like_fold"/>
</dbReference>
<feature type="domain" description="Peptidase S8/S53" evidence="7">
    <location>
        <begin position="198"/>
        <end position="457"/>
    </location>
</feature>
<evidence type="ECO:0000256" key="2">
    <source>
        <dbReference type="ARBA" id="ARBA00022670"/>
    </source>
</evidence>
<dbReference type="SUPFAM" id="SSF52743">
    <property type="entry name" value="Subtilisin-like"/>
    <property type="match status" value="1"/>
</dbReference>
<dbReference type="RefSeq" id="WP_344589891.1">
    <property type="nucleotide sequence ID" value="NZ_BAAARW010000012.1"/>
</dbReference>
<dbReference type="Gene3D" id="3.40.50.200">
    <property type="entry name" value="Peptidase S8/S53 domain"/>
    <property type="match status" value="1"/>
</dbReference>
<dbReference type="Proteomes" id="UP001501231">
    <property type="component" value="Unassembled WGS sequence"/>
</dbReference>
<keyword evidence="3 5" id="KW-0378">Hydrolase</keyword>
<feature type="signal peptide" evidence="6">
    <location>
        <begin position="1"/>
        <end position="27"/>
    </location>
</feature>
<dbReference type="PROSITE" id="PS00138">
    <property type="entry name" value="SUBTILASE_SER"/>
    <property type="match status" value="1"/>
</dbReference>
<name>A0ABN3J178_9ACTN</name>
<dbReference type="InterPro" id="IPR000209">
    <property type="entry name" value="Peptidase_S8/S53_dom"/>
</dbReference>
<protein>
    <submittedName>
        <fullName evidence="8">S8 family serine peptidase</fullName>
    </submittedName>
</protein>
<evidence type="ECO:0000256" key="4">
    <source>
        <dbReference type="ARBA" id="ARBA00022825"/>
    </source>
</evidence>
<keyword evidence="6" id="KW-0732">Signal</keyword>
<feature type="active site" description="Charge relay system" evidence="5">
    <location>
        <position position="239"/>
    </location>
</feature>
<gene>
    <name evidence="8" type="ORF">GCM10010191_33480</name>
</gene>
<dbReference type="PRINTS" id="PR00723">
    <property type="entry name" value="SUBTILISIN"/>
</dbReference>
<dbReference type="InterPro" id="IPR036852">
    <property type="entry name" value="Peptidase_S8/S53_dom_sf"/>
</dbReference>
<dbReference type="SUPFAM" id="SSF52025">
    <property type="entry name" value="PA domain"/>
    <property type="match status" value="1"/>
</dbReference>
<dbReference type="CDD" id="cd07487">
    <property type="entry name" value="Peptidases_S8_1"/>
    <property type="match status" value="1"/>
</dbReference>
<keyword evidence="2 5" id="KW-0645">Protease</keyword>
<dbReference type="Gene3D" id="2.60.40.10">
    <property type="entry name" value="Immunoglobulins"/>
    <property type="match status" value="1"/>
</dbReference>
<dbReference type="Pfam" id="PF00082">
    <property type="entry name" value="Peptidase_S8"/>
    <property type="match status" value="1"/>
</dbReference>
<accession>A0ABN3J178</accession>
<keyword evidence="4 5" id="KW-0720">Serine protease</keyword>
<evidence type="ECO:0000256" key="3">
    <source>
        <dbReference type="ARBA" id="ARBA00022801"/>
    </source>
</evidence>
<dbReference type="Gene3D" id="3.50.30.30">
    <property type="match status" value="1"/>
</dbReference>
<evidence type="ECO:0000259" key="7">
    <source>
        <dbReference type="Pfam" id="PF00082"/>
    </source>
</evidence>
<comment type="similarity">
    <text evidence="1 5">Belongs to the peptidase S8 family.</text>
</comment>
<feature type="active site" description="Charge relay system" evidence="5">
    <location>
        <position position="207"/>
    </location>
</feature>
<feature type="active site" description="Charge relay system" evidence="5">
    <location>
        <position position="415"/>
    </location>
</feature>
<dbReference type="InterPro" id="IPR051048">
    <property type="entry name" value="Peptidase_S8/S53_subtilisin"/>
</dbReference>
<organism evidence="8 9">
    <name type="scientific">Actinomadura vinacea</name>
    <dbReference type="NCBI Taxonomy" id="115336"/>
    <lineage>
        <taxon>Bacteria</taxon>
        <taxon>Bacillati</taxon>
        <taxon>Actinomycetota</taxon>
        <taxon>Actinomycetes</taxon>
        <taxon>Streptosporangiales</taxon>
        <taxon>Thermomonosporaceae</taxon>
        <taxon>Actinomadura</taxon>
    </lineage>
</organism>
<reference evidence="8 9" key="1">
    <citation type="journal article" date="2019" name="Int. J. Syst. Evol. Microbiol.">
        <title>The Global Catalogue of Microorganisms (GCM) 10K type strain sequencing project: providing services to taxonomists for standard genome sequencing and annotation.</title>
        <authorList>
            <consortium name="The Broad Institute Genomics Platform"/>
            <consortium name="The Broad Institute Genome Sequencing Center for Infectious Disease"/>
            <person name="Wu L."/>
            <person name="Ma J."/>
        </authorList>
    </citation>
    <scope>NUCLEOTIDE SEQUENCE [LARGE SCALE GENOMIC DNA]</scope>
    <source>
        <strain evidence="8 9">JCM 3325</strain>
    </source>
</reference>
<keyword evidence="9" id="KW-1185">Reference proteome</keyword>
<dbReference type="InterPro" id="IPR022398">
    <property type="entry name" value="Peptidase_S8_His-AS"/>
</dbReference>
<evidence type="ECO:0000256" key="6">
    <source>
        <dbReference type="SAM" id="SignalP"/>
    </source>
</evidence>
<dbReference type="InterPro" id="IPR046450">
    <property type="entry name" value="PA_dom_sf"/>
</dbReference>
<comment type="caution">
    <text evidence="8">The sequence shown here is derived from an EMBL/GenBank/DDBJ whole genome shotgun (WGS) entry which is preliminary data.</text>
</comment>
<evidence type="ECO:0000256" key="1">
    <source>
        <dbReference type="ARBA" id="ARBA00011073"/>
    </source>
</evidence>
<dbReference type="PANTHER" id="PTHR43399:SF4">
    <property type="entry name" value="CELL WALL-ASSOCIATED PROTEASE"/>
    <property type="match status" value="1"/>
</dbReference>
<proteinExistence type="inferred from homology"/>
<sequence>MTPHRWYARLTMAVSALAMAISPVPVAAQEAPPPPASGAQPAKRITLITGDVVTYGADLKITAAPRSRPVAFHQRKQGDARYVIPSDVLGLVGAGRLDKSLFDVAYLARNGYADDVSPRIPLIVQGGDARSLAGDTARPLASIGGAAFGVSKAEAGTFWARARGGPSKIWLDRKLSANLDESVPRIGAPDAWRAGLDGKGVKVAVLDTGADLGHPDLSGKIGTTANFSTDSSVRDGNGHGTHVASTIAGSGAASGGRYKGVAPGATLMIGKVLDNRGFGSTSQVIEGMQWAVAQGADVVNMSLSGKVEDGPDPATEAVDALTEQYGTLFVIGAGNDGPGPQTVGTPGTARAALTVAAVDKKDKLAGFSSRGPRLGDYGLKPDITAPGVDIVAARASGTSLGTPVNPDYTSLDGTSMATPHVAGAAAILAQQHPGRKAAWLKSVLTGTSRDGGYGAYEQGAGRVDVSRAVSQRVRAEGDLDFGFLSSPQNGPVTKTVTYANEGGAPVTLSLSSSLSAHAGGTVGDGMLSLDRDKITVPAGGSTAVKVTLDPAKGPATWYEGAVRATAPNVRVATAVGAYKEDRKVSLSAHVIPPNGATEVWYSGWGFMRVDDRDDLDYGVSTDAGQDATAQVYPGTFSVNTYVSWRDAGGELNSALVTSPEVKADRDMTVTLDLRKAEKVSVRTPKQAEGYGANFGYRRVPATKNGYLDLTSNLPYGALNMWMLPTKKVTQGSFLAFSQHLLGVSPVTMRGRRLPSLHPQYQPGWRQTDINEDPGIPKLTGRSRLPLVYGGRGTEVGDVRGKLVLLSLDDICATTCTADALDRVQNAAKGGAAAVLAFGTTGRSFFDPARSWPRYPIPTMSLTGEEGRALAAALRKGKTDVDVTGTPDTPYVYSLKFYEYDRIPDRLRYSVNGRNLVQIDEGFHLDGPGKVAETWAAKSKGDVGALDTTLVRPAPSRLTQYVGPTSSKTLWQKTVQSSYDGEGDQFARAGRNFALTEVHGKPGRMSRQWGAQPMVPGDGVPSAGLTGEFSVARNCLPCRSGDLFTGALPVVGSGAAPAGTSAFTWGANSSPQYGGKDEMHLYRDGVEVPLVVRNAVIFIFLVPVPTFTLPAEKARYRLTDKYHAPNPHQRFARDVNTEWTFGSARPRDGMTSPDDGLCYGWLIEDQTVNPCAPTRMLHLRYDLGLDLDNRVSAPGTHKVTISGYHGSTEDSKARLTSLKLWATFDDGAHWQQVGTGKSGSGFTAEIPHPDPGTSGGTVGLRAQARDSEGNTIDQTVGRAYGLKR</sequence>
<feature type="chain" id="PRO_5046020834" evidence="6">
    <location>
        <begin position="28"/>
        <end position="1283"/>
    </location>
</feature>
<evidence type="ECO:0000313" key="8">
    <source>
        <dbReference type="EMBL" id="GAA2419639.1"/>
    </source>
</evidence>
<dbReference type="InterPro" id="IPR023828">
    <property type="entry name" value="Peptidase_S8_Ser-AS"/>
</dbReference>
<dbReference type="PROSITE" id="PS51892">
    <property type="entry name" value="SUBTILASE"/>
    <property type="match status" value="1"/>
</dbReference>
<dbReference type="PANTHER" id="PTHR43399">
    <property type="entry name" value="SUBTILISIN-RELATED"/>
    <property type="match status" value="1"/>
</dbReference>
<dbReference type="PROSITE" id="PS00137">
    <property type="entry name" value="SUBTILASE_HIS"/>
    <property type="match status" value="1"/>
</dbReference>
<dbReference type="InterPro" id="IPR015500">
    <property type="entry name" value="Peptidase_S8_subtilisin-rel"/>
</dbReference>